<keyword evidence="5 10" id="KW-0328">Glycosyltransferase</keyword>
<dbReference type="NCBIfam" id="NF011080">
    <property type="entry name" value="PRK14508.1-3"/>
    <property type="match status" value="1"/>
</dbReference>
<gene>
    <name evidence="11" type="primary">malQ</name>
    <name evidence="11" type="ORF">LKD31_02910</name>
</gene>
<evidence type="ECO:0000256" key="3">
    <source>
        <dbReference type="ARBA" id="ARBA00012560"/>
    </source>
</evidence>
<dbReference type="AlphaFoldDB" id="A0AAE3DHM2"/>
<evidence type="ECO:0000256" key="1">
    <source>
        <dbReference type="ARBA" id="ARBA00000439"/>
    </source>
</evidence>
<keyword evidence="6 10" id="KW-0808">Transferase</keyword>
<accession>A0AAE3DHM2</accession>
<evidence type="ECO:0000256" key="4">
    <source>
        <dbReference type="ARBA" id="ARBA00020295"/>
    </source>
</evidence>
<evidence type="ECO:0000256" key="6">
    <source>
        <dbReference type="ARBA" id="ARBA00022679"/>
    </source>
</evidence>
<dbReference type="RefSeq" id="WP_308448548.1">
    <property type="nucleotide sequence ID" value="NZ_JAJEQC010000002.1"/>
</dbReference>
<comment type="caution">
    <text evidence="11">The sequence shown here is derived from an EMBL/GenBank/DDBJ whole genome shotgun (WGS) entry which is preliminary data.</text>
</comment>
<evidence type="ECO:0000256" key="9">
    <source>
        <dbReference type="ARBA" id="ARBA00031501"/>
    </source>
</evidence>
<organism evidence="11 12">
    <name type="scientific">Hominenteromicrobium mulieris</name>
    <dbReference type="NCBI Taxonomy" id="2885357"/>
    <lineage>
        <taxon>Bacteria</taxon>
        <taxon>Bacillati</taxon>
        <taxon>Bacillota</taxon>
        <taxon>Clostridia</taxon>
        <taxon>Eubacteriales</taxon>
        <taxon>Oscillospiraceae</taxon>
        <taxon>Hominenteromicrobium</taxon>
    </lineage>
</organism>
<name>A0AAE3DHM2_9FIRM</name>
<sequence length="513" mass="59023">MSNLCKRREKSMNKRASGVLMHVSSLPGAYGIGCFGKEAKEFIDFLSDTGCTYWQVLPFTPTDAYNSPYASISAFAGNRNFIDLEQLRDEGLLTDDELREQMYANPYSAAFDFLELRRIPVLYRAFTRADEAYRDKVRAFAEENKSWLPDYALYIILKEANIGAEWYDWADEDLKLHRPEAVAKAMEEQAETVLFMEFIQYTFFEQWKKIKKYANSKGVEIIGDLPMYVARNSADVWANRHLFDLTEDGEPKNVAGVPPDYFSEFGQKWGNPLYNWAEMKKDGYRWWMDRLGACFKLFDAVRIDHFRAFSAYWAVPAEAETAKEGQWLDGPKTDFFDAVNRTFKNPKIIAEDLGIIDDGVIDLLEKTQLPCMRVMQFAFMEGKDNMHMPHNYPKNCVAYTGTHDNNTVLGWLWEAQPYEREHALKYCAFPGGDWAVGGSESASCHAVIRTLWQSPANTVIVPVQDLCGFGKDTKMNVPGVPNGNWAFRVTQEQLDGIDKKWLKELNDVYYRNK</sequence>
<keyword evidence="12" id="KW-1185">Reference proteome</keyword>
<dbReference type="Gene3D" id="3.20.20.80">
    <property type="entry name" value="Glycosidases"/>
    <property type="match status" value="1"/>
</dbReference>
<dbReference type="PANTHER" id="PTHR32438:SF5">
    <property type="entry name" value="4-ALPHA-GLUCANOTRANSFERASE DPE1, CHLOROPLASTIC_AMYLOPLASTIC"/>
    <property type="match status" value="1"/>
</dbReference>
<comment type="catalytic activity">
    <reaction evidence="1 10">
        <text>Transfers a segment of a (1-&gt;4)-alpha-D-glucan to a new position in an acceptor, which may be glucose or a (1-&gt;4)-alpha-D-glucan.</text>
        <dbReference type="EC" id="2.4.1.25"/>
    </reaction>
</comment>
<keyword evidence="7 10" id="KW-0119">Carbohydrate metabolism</keyword>
<proteinExistence type="inferred from homology"/>
<dbReference type="EMBL" id="JAJEQC010000002">
    <property type="protein sequence ID" value="MCC2135964.1"/>
    <property type="molecule type" value="Genomic_DNA"/>
</dbReference>
<dbReference type="PANTHER" id="PTHR32438">
    <property type="entry name" value="4-ALPHA-GLUCANOTRANSFERASE DPE1, CHLOROPLASTIC/AMYLOPLASTIC"/>
    <property type="match status" value="1"/>
</dbReference>
<evidence type="ECO:0000256" key="7">
    <source>
        <dbReference type="ARBA" id="ARBA00023277"/>
    </source>
</evidence>
<evidence type="ECO:0000256" key="10">
    <source>
        <dbReference type="RuleBase" id="RU361207"/>
    </source>
</evidence>
<evidence type="ECO:0000256" key="5">
    <source>
        <dbReference type="ARBA" id="ARBA00022676"/>
    </source>
</evidence>
<dbReference type="InterPro" id="IPR017853">
    <property type="entry name" value="GH"/>
</dbReference>
<evidence type="ECO:0000256" key="2">
    <source>
        <dbReference type="ARBA" id="ARBA00005684"/>
    </source>
</evidence>
<reference evidence="11" key="1">
    <citation type="submission" date="2021-10" db="EMBL/GenBank/DDBJ databases">
        <title>Anaerobic single-cell dispensing facilitates the cultivation of human gut bacteria.</title>
        <authorList>
            <person name="Afrizal A."/>
        </authorList>
    </citation>
    <scope>NUCLEOTIDE SEQUENCE</scope>
    <source>
        <strain evidence="11">CLA-AA-H250</strain>
    </source>
</reference>
<protein>
    <recommendedName>
        <fullName evidence="4 10">4-alpha-glucanotransferase</fullName>
        <ecNumber evidence="3 10">2.4.1.25</ecNumber>
    </recommendedName>
    <alternativeName>
        <fullName evidence="8 10">Amylomaltase</fullName>
    </alternativeName>
    <alternativeName>
        <fullName evidence="9 10">Disproportionating enzyme</fullName>
    </alternativeName>
</protein>
<evidence type="ECO:0000313" key="11">
    <source>
        <dbReference type="EMBL" id="MCC2135964.1"/>
    </source>
</evidence>
<dbReference type="Proteomes" id="UP001199424">
    <property type="component" value="Unassembled WGS sequence"/>
</dbReference>
<dbReference type="SUPFAM" id="SSF51445">
    <property type="entry name" value="(Trans)glycosidases"/>
    <property type="match status" value="1"/>
</dbReference>
<evidence type="ECO:0000256" key="8">
    <source>
        <dbReference type="ARBA" id="ARBA00031423"/>
    </source>
</evidence>
<dbReference type="GO" id="GO:0004134">
    <property type="term" value="F:4-alpha-glucanotransferase activity"/>
    <property type="evidence" value="ECO:0007669"/>
    <property type="project" value="UniProtKB-EC"/>
</dbReference>
<evidence type="ECO:0000313" key="12">
    <source>
        <dbReference type="Proteomes" id="UP001199424"/>
    </source>
</evidence>
<dbReference type="NCBIfam" id="TIGR00217">
    <property type="entry name" value="malQ"/>
    <property type="match status" value="1"/>
</dbReference>
<comment type="similarity">
    <text evidence="2 10">Belongs to the disproportionating enzyme family.</text>
</comment>
<dbReference type="Pfam" id="PF02446">
    <property type="entry name" value="Glyco_hydro_77"/>
    <property type="match status" value="1"/>
</dbReference>
<dbReference type="InterPro" id="IPR003385">
    <property type="entry name" value="Glyco_hydro_77"/>
</dbReference>
<dbReference type="GO" id="GO:0005975">
    <property type="term" value="P:carbohydrate metabolic process"/>
    <property type="evidence" value="ECO:0007669"/>
    <property type="project" value="InterPro"/>
</dbReference>
<dbReference type="EC" id="2.4.1.25" evidence="3 10"/>